<dbReference type="InterPro" id="IPR023214">
    <property type="entry name" value="HAD_sf"/>
</dbReference>
<dbReference type="Gene3D" id="3.30.300.290">
    <property type="match status" value="1"/>
</dbReference>
<dbReference type="InterPro" id="IPR036412">
    <property type="entry name" value="HAD-like_sf"/>
</dbReference>
<dbReference type="RefSeq" id="WP_209665697.1">
    <property type="nucleotide sequence ID" value="NZ_JAGGMS010000001.1"/>
</dbReference>
<dbReference type="EMBL" id="JAGGMS010000001">
    <property type="protein sequence ID" value="MBP2182371.1"/>
    <property type="molecule type" value="Genomic_DNA"/>
</dbReference>
<dbReference type="PANTHER" id="PTHR19288:SF95">
    <property type="entry name" value="D-GLYCEROL 3-PHOSPHATE PHOSPHATASE"/>
    <property type="match status" value="1"/>
</dbReference>
<protein>
    <submittedName>
        <fullName evidence="2">HAD superfamily hydrolase (TIGR01450 family)</fullName>
    </submittedName>
</protein>
<reference evidence="2 3" key="1">
    <citation type="submission" date="2021-03" db="EMBL/GenBank/DDBJ databases">
        <title>Sequencing the genomes of 1000 actinobacteria strains.</title>
        <authorList>
            <person name="Klenk H.-P."/>
        </authorList>
    </citation>
    <scope>NUCLEOTIDE SEQUENCE [LARGE SCALE GENOMIC DNA]</scope>
    <source>
        <strain evidence="2 3">DSM 45510</strain>
    </source>
</reference>
<evidence type="ECO:0000313" key="2">
    <source>
        <dbReference type="EMBL" id="MBP2182371.1"/>
    </source>
</evidence>
<dbReference type="NCBIfam" id="TIGR01460">
    <property type="entry name" value="HAD-SF-IIA"/>
    <property type="match status" value="1"/>
</dbReference>
<dbReference type="Pfam" id="PF13242">
    <property type="entry name" value="Hydrolase_like"/>
    <property type="match status" value="1"/>
</dbReference>
<dbReference type="InterPro" id="IPR006357">
    <property type="entry name" value="HAD-SF_hydro_IIA"/>
</dbReference>
<dbReference type="Proteomes" id="UP000741013">
    <property type="component" value="Unassembled WGS sequence"/>
</dbReference>
<dbReference type="PANTHER" id="PTHR19288">
    <property type="entry name" value="4-NITROPHENYLPHOSPHATASE-RELATED"/>
    <property type="match status" value="1"/>
</dbReference>
<dbReference type="Pfam" id="PF13344">
    <property type="entry name" value="Hydrolase_6"/>
    <property type="match status" value="1"/>
</dbReference>
<dbReference type="GO" id="GO:0016787">
    <property type="term" value="F:hydrolase activity"/>
    <property type="evidence" value="ECO:0007669"/>
    <property type="project" value="UniProtKB-KW"/>
</dbReference>
<dbReference type="SUPFAM" id="SSF56784">
    <property type="entry name" value="HAD-like"/>
    <property type="match status" value="1"/>
</dbReference>
<keyword evidence="3" id="KW-1185">Reference proteome</keyword>
<dbReference type="Pfam" id="PF18407">
    <property type="entry name" value="GNAT_like"/>
    <property type="match status" value="1"/>
</dbReference>
<proteinExistence type="predicted"/>
<dbReference type="InterPro" id="IPR041065">
    <property type="entry name" value="GNAT-like"/>
</dbReference>
<comment type="caution">
    <text evidence="2">The sequence shown here is derived from an EMBL/GenBank/DDBJ whole genome shotgun (WGS) entry which is preliminary data.</text>
</comment>
<keyword evidence="2" id="KW-0378">Hydrolase</keyword>
<evidence type="ECO:0000259" key="1">
    <source>
        <dbReference type="Pfam" id="PF18407"/>
    </source>
</evidence>
<evidence type="ECO:0000313" key="3">
    <source>
        <dbReference type="Proteomes" id="UP000741013"/>
    </source>
</evidence>
<dbReference type="Gene3D" id="3.40.50.1000">
    <property type="entry name" value="HAD superfamily/HAD-like"/>
    <property type="match status" value="2"/>
</dbReference>
<gene>
    <name evidence="2" type="ORF">JOM49_003897</name>
</gene>
<accession>A0ABS4PSF9</accession>
<name>A0ABS4PSF9_9PSEU</name>
<organism evidence="2 3">
    <name type="scientific">Amycolatopsis magusensis</name>
    <dbReference type="NCBI Taxonomy" id="882444"/>
    <lineage>
        <taxon>Bacteria</taxon>
        <taxon>Bacillati</taxon>
        <taxon>Actinomycetota</taxon>
        <taxon>Actinomycetes</taxon>
        <taxon>Pseudonocardiales</taxon>
        <taxon>Pseudonocardiaceae</taxon>
        <taxon>Amycolatopsis</taxon>
    </lineage>
</organism>
<sequence>MSDALLAAYDSLLFDLDGTVYHGARVISGAPEVIGEARAAGTAVRFVTNNASKAPAAVAEHLNGMGIDAQPDEVHTSSQAAARVLAERLPAGAHVLVVGAQALCDEVEAVGLRPVRENSDEVKAVVQGHSPDTGWANLAEACIAIRGGVLWVASNVDKTLPAERGLLPGNGSMVAALRTATDQEPVVAGKPEAPLMHTAAHGKALVVGDRLDTDIAGAVAAGLDALVVLTGVDTPASLIAAVPAERARFLTADITGLRNSAEETLIAPKPGWEIAAEQGELAVRSTGGSDATDLLRALCATAWETGVTGVKPLDDTAEAALNELGLIR</sequence>
<feature type="domain" description="GCN5-related N-acetyltransferase-like" evidence="1">
    <location>
        <begin position="270"/>
        <end position="326"/>
    </location>
</feature>